<evidence type="ECO:0000256" key="2">
    <source>
        <dbReference type="SAM" id="MobiDB-lite"/>
    </source>
</evidence>
<keyword evidence="5" id="KW-1185">Reference proteome</keyword>
<reference evidence="4 5" key="1">
    <citation type="journal article" date="2022" name="Nat. Plants">
        <title>Genomes of leafy and leafless Platanthera orchids illuminate the evolution of mycoheterotrophy.</title>
        <authorList>
            <person name="Li M.H."/>
            <person name="Liu K.W."/>
            <person name="Li Z."/>
            <person name="Lu H.C."/>
            <person name="Ye Q.L."/>
            <person name="Zhang D."/>
            <person name="Wang J.Y."/>
            <person name="Li Y.F."/>
            <person name="Zhong Z.M."/>
            <person name="Liu X."/>
            <person name="Yu X."/>
            <person name="Liu D.K."/>
            <person name="Tu X.D."/>
            <person name="Liu B."/>
            <person name="Hao Y."/>
            <person name="Liao X.Y."/>
            <person name="Jiang Y.T."/>
            <person name="Sun W.H."/>
            <person name="Chen J."/>
            <person name="Chen Y.Q."/>
            <person name="Ai Y."/>
            <person name="Zhai J.W."/>
            <person name="Wu S.S."/>
            <person name="Zhou Z."/>
            <person name="Hsiao Y.Y."/>
            <person name="Wu W.L."/>
            <person name="Chen Y.Y."/>
            <person name="Lin Y.F."/>
            <person name="Hsu J.L."/>
            <person name="Li C.Y."/>
            <person name="Wang Z.W."/>
            <person name="Zhao X."/>
            <person name="Zhong W.Y."/>
            <person name="Ma X.K."/>
            <person name="Ma L."/>
            <person name="Huang J."/>
            <person name="Chen G.Z."/>
            <person name="Huang M.Z."/>
            <person name="Huang L."/>
            <person name="Peng D.H."/>
            <person name="Luo Y.B."/>
            <person name="Zou S.Q."/>
            <person name="Chen S.P."/>
            <person name="Lan S."/>
            <person name="Tsai W.C."/>
            <person name="Van de Peer Y."/>
            <person name="Liu Z.J."/>
        </authorList>
    </citation>
    <scope>NUCLEOTIDE SEQUENCE [LARGE SCALE GENOMIC DNA]</scope>
    <source>
        <strain evidence="4">Lor287</strain>
    </source>
</reference>
<dbReference type="SUPFAM" id="SSF48452">
    <property type="entry name" value="TPR-like"/>
    <property type="match status" value="1"/>
</dbReference>
<evidence type="ECO:0000313" key="4">
    <source>
        <dbReference type="EMBL" id="KAK8946337.1"/>
    </source>
</evidence>
<comment type="caution">
    <text evidence="4">The sequence shown here is derived from an EMBL/GenBank/DDBJ whole genome shotgun (WGS) entry which is preliminary data.</text>
</comment>
<feature type="repeat" description="TPR" evidence="1">
    <location>
        <begin position="97"/>
        <end position="130"/>
    </location>
</feature>
<evidence type="ECO:0000256" key="1">
    <source>
        <dbReference type="PROSITE-ProRule" id="PRU00339"/>
    </source>
</evidence>
<feature type="region of interest" description="Disordered" evidence="2">
    <location>
        <begin position="1"/>
        <end position="52"/>
    </location>
</feature>
<dbReference type="PROSITE" id="PS50005">
    <property type="entry name" value="TPR"/>
    <property type="match status" value="1"/>
</dbReference>
<dbReference type="InterPro" id="IPR025986">
    <property type="entry name" value="RPAP3-like_C"/>
</dbReference>
<dbReference type="InterPro" id="IPR011990">
    <property type="entry name" value="TPR-like_helical_dom_sf"/>
</dbReference>
<keyword evidence="1" id="KW-0802">TPR repeat</keyword>
<proteinExistence type="predicted"/>
<feature type="domain" description="RNA-polymerase II-associated protein 3-like C-terminal" evidence="3">
    <location>
        <begin position="294"/>
        <end position="382"/>
    </location>
</feature>
<name>A0AAP0G9G2_9ASPA</name>
<dbReference type="SMART" id="SM00028">
    <property type="entry name" value="TPR"/>
    <property type="match status" value="3"/>
</dbReference>
<evidence type="ECO:0000259" key="3">
    <source>
        <dbReference type="Pfam" id="PF13877"/>
    </source>
</evidence>
<organism evidence="4 5">
    <name type="scientific">Platanthera zijinensis</name>
    <dbReference type="NCBI Taxonomy" id="2320716"/>
    <lineage>
        <taxon>Eukaryota</taxon>
        <taxon>Viridiplantae</taxon>
        <taxon>Streptophyta</taxon>
        <taxon>Embryophyta</taxon>
        <taxon>Tracheophyta</taxon>
        <taxon>Spermatophyta</taxon>
        <taxon>Magnoliopsida</taxon>
        <taxon>Liliopsida</taxon>
        <taxon>Asparagales</taxon>
        <taxon>Orchidaceae</taxon>
        <taxon>Orchidoideae</taxon>
        <taxon>Orchideae</taxon>
        <taxon>Orchidinae</taxon>
        <taxon>Platanthera</taxon>
    </lineage>
</organism>
<accession>A0AAP0G9G2</accession>
<sequence length="417" mass="47303">MEFRGFLKDQHDHDSLNKDGSAKLKGRAKKTAESAKGKISEDREPSSKFTTDNIRKNNANVFSSIENSELSGGYLRNLDTFDTISSSFLNEEKLPDANSEKELGNDYFKHKKYLEAIECYSRSIAFAPTSVAFANRAMAYLKLKKFEEAENDCTYALNLDDRYVKAYSRRATSRKELMKFEGAMEDADFALRLEPNSPEIRKQYSEIKEILERKGVKNVSEQKESNAASKESQAKGIYSVTITAKTAEASITQTMKHEPDGRDRNGKLKKSMQDLASRAASRVMETVSKNVTTPTSAYQFEVSWRSLSNDSEKQAQLLKIIPPADLPKIFKNALSAPVLIDIIRCIATFFADEPILAVSMIDYLTKVPRFDMIIMCLSTMDRAELHRLWEEVFSNDQVEVGLKQVLIRLRPKYYFGA</sequence>
<feature type="compositionally biased region" description="Basic and acidic residues" evidence="2">
    <location>
        <begin position="1"/>
        <end position="22"/>
    </location>
</feature>
<evidence type="ECO:0000313" key="5">
    <source>
        <dbReference type="Proteomes" id="UP001418222"/>
    </source>
</evidence>
<dbReference type="Proteomes" id="UP001418222">
    <property type="component" value="Unassembled WGS sequence"/>
</dbReference>
<dbReference type="PANTHER" id="PTHR47329:SF1">
    <property type="entry name" value="OS05G0129900 PROTEIN"/>
    <property type="match status" value="1"/>
</dbReference>
<gene>
    <name evidence="4" type="ORF">KSP39_PZI007219</name>
</gene>
<dbReference type="Gene3D" id="1.25.40.10">
    <property type="entry name" value="Tetratricopeptide repeat domain"/>
    <property type="match status" value="1"/>
</dbReference>
<dbReference type="EMBL" id="JBBWWQ010000005">
    <property type="protein sequence ID" value="KAK8946337.1"/>
    <property type="molecule type" value="Genomic_DNA"/>
</dbReference>
<dbReference type="Pfam" id="PF13877">
    <property type="entry name" value="RPAP3_C"/>
    <property type="match status" value="1"/>
</dbReference>
<protein>
    <recommendedName>
        <fullName evidence="3">RNA-polymerase II-associated protein 3-like C-terminal domain-containing protein</fullName>
    </recommendedName>
</protein>
<dbReference type="InterPro" id="IPR019734">
    <property type="entry name" value="TPR_rpt"/>
</dbReference>
<feature type="compositionally biased region" description="Basic and acidic residues" evidence="2">
    <location>
        <begin position="30"/>
        <end position="46"/>
    </location>
</feature>
<dbReference type="PANTHER" id="PTHR47329">
    <property type="entry name" value="OS05G0129900 PROTEIN"/>
    <property type="match status" value="1"/>
</dbReference>
<dbReference type="AlphaFoldDB" id="A0AAP0G9G2"/>